<evidence type="ECO:0000256" key="3">
    <source>
        <dbReference type="ARBA" id="ARBA00023098"/>
    </source>
</evidence>
<gene>
    <name evidence="5" type="ORF">GCM10009744_48470</name>
</gene>
<evidence type="ECO:0000256" key="4">
    <source>
        <dbReference type="SAM" id="SignalP"/>
    </source>
</evidence>
<dbReference type="Proteomes" id="UP001501319">
    <property type="component" value="Unassembled WGS sequence"/>
</dbReference>
<comment type="caution">
    <text evidence="5">The sequence shown here is derived from an EMBL/GenBank/DDBJ whole genome shotgun (WGS) entry which is preliminary data.</text>
</comment>
<dbReference type="PANTHER" id="PTHR10272">
    <property type="entry name" value="PLATELET-ACTIVATING FACTOR ACETYLHYDROLASE"/>
    <property type="match status" value="1"/>
</dbReference>
<keyword evidence="6" id="KW-1185">Reference proteome</keyword>
<dbReference type="Gene3D" id="3.40.50.1820">
    <property type="entry name" value="alpha/beta hydrolase"/>
    <property type="match status" value="1"/>
</dbReference>
<evidence type="ECO:0000256" key="1">
    <source>
        <dbReference type="ARBA" id="ARBA00022801"/>
    </source>
</evidence>
<sequence>MFSRRRAVVAGLAASALLSVPLTAVASPLDVQPGDREVGGVSFKLPPPTGRDDVGVTDLHLVDPARRDPSAPSGKRDLMVSVLYPADGFGQDGPVARYMPPKTAAFVDERWSGALEVPAGTFDFANTPTHALVGAPVKSTRHQVVLFSPGYSFSRFTNTAQAEDLASRGYIVVTIDHTHETPVEFPGGRFVPATQAQPTPDSYRWTIATRTADARFVLNQLGRIVAGANPDAEGRPLPIGLRNAIDLRKVGMVGFSAGGLTTANTMLEDSRVAAGVDLDGTLAYDFASGPLSDVARQGLDRPFLLFGSDGSQRTDPEKKENYDKSWAGFWQAQRGWKLNLQLPGSRQLGFSDFQFILPQLGSSLGDNPEVVTRLVGDVKPDRSVLAQRSYLAAFLDQFVKGRPQSLLRKESPKFPEVGFVD</sequence>
<keyword evidence="4" id="KW-0732">Signal</keyword>
<feature type="chain" id="PRO_5046767033" description="Lipase" evidence="4">
    <location>
        <begin position="27"/>
        <end position="421"/>
    </location>
</feature>
<proteinExistence type="predicted"/>
<reference evidence="5 6" key="1">
    <citation type="journal article" date="2019" name="Int. J. Syst. Evol. Microbiol.">
        <title>The Global Catalogue of Microorganisms (GCM) 10K type strain sequencing project: providing services to taxonomists for standard genome sequencing and annotation.</title>
        <authorList>
            <consortium name="The Broad Institute Genomics Platform"/>
            <consortium name="The Broad Institute Genome Sequencing Center for Infectious Disease"/>
            <person name="Wu L."/>
            <person name="Ma J."/>
        </authorList>
    </citation>
    <scope>NUCLEOTIDE SEQUENCE [LARGE SCALE GENOMIC DNA]</scope>
    <source>
        <strain evidence="5 6">JCM 14306</strain>
    </source>
</reference>
<protein>
    <recommendedName>
        <fullName evidence="7">Lipase</fullName>
    </recommendedName>
</protein>
<keyword evidence="2" id="KW-0442">Lipid degradation</keyword>
<evidence type="ECO:0008006" key="7">
    <source>
        <dbReference type="Google" id="ProtNLM"/>
    </source>
</evidence>
<evidence type="ECO:0000313" key="6">
    <source>
        <dbReference type="Proteomes" id="UP001501319"/>
    </source>
</evidence>
<keyword evidence="3" id="KW-0443">Lipid metabolism</keyword>
<organism evidence="5 6">
    <name type="scientific">Kribbella alba</name>
    <dbReference type="NCBI Taxonomy" id="190197"/>
    <lineage>
        <taxon>Bacteria</taxon>
        <taxon>Bacillati</taxon>
        <taxon>Actinomycetota</taxon>
        <taxon>Actinomycetes</taxon>
        <taxon>Propionibacteriales</taxon>
        <taxon>Kribbellaceae</taxon>
        <taxon>Kribbella</taxon>
    </lineage>
</organism>
<dbReference type="PANTHER" id="PTHR10272:SF0">
    <property type="entry name" value="PLATELET-ACTIVATING FACTOR ACETYLHYDROLASE"/>
    <property type="match status" value="1"/>
</dbReference>
<name>A0ABN2FLQ4_9ACTN</name>
<dbReference type="EMBL" id="BAAANE010000008">
    <property type="protein sequence ID" value="GAA1651126.1"/>
    <property type="molecule type" value="Genomic_DNA"/>
</dbReference>
<evidence type="ECO:0000256" key="2">
    <source>
        <dbReference type="ARBA" id="ARBA00022963"/>
    </source>
</evidence>
<dbReference type="InterPro" id="IPR029058">
    <property type="entry name" value="AB_hydrolase_fold"/>
</dbReference>
<keyword evidence="1" id="KW-0378">Hydrolase</keyword>
<feature type="signal peptide" evidence="4">
    <location>
        <begin position="1"/>
        <end position="26"/>
    </location>
</feature>
<accession>A0ABN2FLQ4</accession>
<dbReference type="SUPFAM" id="SSF53474">
    <property type="entry name" value="alpha/beta-Hydrolases"/>
    <property type="match status" value="1"/>
</dbReference>
<evidence type="ECO:0000313" key="5">
    <source>
        <dbReference type="EMBL" id="GAA1651126.1"/>
    </source>
</evidence>